<feature type="transmembrane region" description="Helical" evidence="1">
    <location>
        <begin position="79"/>
        <end position="103"/>
    </location>
</feature>
<reference evidence="2 5" key="2">
    <citation type="submission" date="2020-08" db="EMBL/GenBank/DDBJ databases">
        <title>Amycolatopsis echigonensis JCM 21831.</title>
        <authorList>
            <person name="Tedsree N."/>
            <person name="Kuncharoen N."/>
            <person name="Likhitwitayawuid K."/>
            <person name="Tanasupawat S."/>
        </authorList>
    </citation>
    <scope>NUCLEOTIDE SEQUENCE [LARGE SCALE GENOMIC DNA]</scope>
    <source>
        <strain evidence="2 5">JCM 21831</strain>
    </source>
</reference>
<feature type="transmembrane region" description="Helical" evidence="1">
    <location>
        <begin position="49"/>
        <end position="67"/>
    </location>
</feature>
<keyword evidence="1" id="KW-0812">Transmembrane</keyword>
<protein>
    <submittedName>
        <fullName evidence="3">Uncharacterized protein</fullName>
    </submittedName>
</protein>
<dbReference type="OrthoDB" id="5241899at2"/>
<sequence length="137" mass="13812">MLTSLVVVAPLAYLARTWKLPFGATTVFLTAHAVLASTLVDFGFTGGRVVLAAAVAGLAADAALYGVRRAGASRRAQSLAAAGIVPVLLWSGVLAAVQLSYGIRWSAELVGGVVAVSALVSVLVVLLGQSGRTPATP</sequence>
<dbReference type="EMBL" id="PJMY01000003">
    <property type="protein sequence ID" value="PKV94648.1"/>
    <property type="molecule type" value="Genomic_DNA"/>
</dbReference>
<dbReference type="RefSeq" id="WP_037359798.1">
    <property type="nucleotide sequence ID" value="NZ_JACJHR010000014.1"/>
</dbReference>
<proteinExistence type="predicted"/>
<organism evidence="3 4">
    <name type="scientific">Amycolatopsis echigonensis</name>
    <dbReference type="NCBI Taxonomy" id="2576905"/>
    <lineage>
        <taxon>Bacteria</taxon>
        <taxon>Bacillati</taxon>
        <taxon>Actinomycetota</taxon>
        <taxon>Actinomycetes</taxon>
        <taxon>Pseudonocardiales</taxon>
        <taxon>Pseudonocardiaceae</taxon>
        <taxon>Amycolatopsis</taxon>
    </lineage>
</organism>
<dbReference type="Proteomes" id="UP000550260">
    <property type="component" value="Unassembled WGS sequence"/>
</dbReference>
<accession>A0A2N3WLA4</accession>
<dbReference type="Proteomes" id="UP000233750">
    <property type="component" value="Unassembled WGS sequence"/>
</dbReference>
<evidence type="ECO:0000313" key="5">
    <source>
        <dbReference type="Proteomes" id="UP000550260"/>
    </source>
</evidence>
<evidence type="ECO:0000256" key="1">
    <source>
        <dbReference type="SAM" id="Phobius"/>
    </source>
</evidence>
<dbReference type="AlphaFoldDB" id="A0A2N3WLA4"/>
<dbReference type="EMBL" id="JACJHR010000014">
    <property type="protein sequence ID" value="MBB2499896.1"/>
    <property type="molecule type" value="Genomic_DNA"/>
</dbReference>
<evidence type="ECO:0000313" key="4">
    <source>
        <dbReference type="Proteomes" id="UP000233750"/>
    </source>
</evidence>
<name>A0A2N3WLA4_9PSEU</name>
<keyword evidence="4" id="KW-1185">Reference proteome</keyword>
<keyword evidence="1" id="KW-1133">Transmembrane helix</keyword>
<reference evidence="3 4" key="1">
    <citation type="submission" date="2017-12" db="EMBL/GenBank/DDBJ databases">
        <title>Sequencing the genomes of 1000 Actinobacteria strains.</title>
        <authorList>
            <person name="Klenk H.-P."/>
        </authorList>
    </citation>
    <scope>NUCLEOTIDE SEQUENCE [LARGE SCALE GENOMIC DNA]</scope>
    <source>
        <strain evidence="3 4">DSM 45165</strain>
    </source>
</reference>
<accession>A0A8E1VX99</accession>
<feature type="transmembrane region" description="Helical" evidence="1">
    <location>
        <begin position="109"/>
        <end position="128"/>
    </location>
</feature>
<keyword evidence="1" id="KW-0472">Membrane</keyword>
<evidence type="ECO:0000313" key="3">
    <source>
        <dbReference type="EMBL" id="PKV94648.1"/>
    </source>
</evidence>
<gene>
    <name evidence="3" type="ORF">ATK30_5528</name>
    <name evidence="2" type="ORF">H5411_12265</name>
</gene>
<evidence type="ECO:0000313" key="2">
    <source>
        <dbReference type="EMBL" id="MBB2499896.1"/>
    </source>
</evidence>
<comment type="caution">
    <text evidence="3">The sequence shown here is derived from an EMBL/GenBank/DDBJ whole genome shotgun (WGS) entry which is preliminary data.</text>
</comment>